<dbReference type="EMBL" id="AP026830">
    <property type="protein sequence ID" value="BDR91616.1"/>
    <property type="molecule type" value="Genomic_DNA"/>
</dbReference>
<dbReference type="AlphaFoldDB" id="A0A830DZG0"/>
<dbReference type="GeneID" id="76206263"/>
<gene>
    <name evidence="2" type="ORF">GCM10007112_05830</name>
    <name evidence="1" type="ORF">Vsou_07090</name>
</gene>
<evidence type="ECO:0008006" key="5">
    <source>
        <dbReference type="Google" id="ProtNLM"/>
    </source>
</evidence>
<dbReference type="InterPro" id="IPR019202">
    <property type="entry name" value="DUF2067"/>
</dbReference>
<dbReference type="EMBL" id="BMNM01000001">
    <property type="protein sequence ID" value="GGI71888.1"/>
    <property type="molecule type" value="Genomic_DNA"/>
</dbReference>
<dbReference type="Proteomes" id="UP000657075">
    <property type="component" value="Unassembled WGS sequence"/>
</dbReference>
<protein>
    <recommendedName>
        <fullName evidence="5">DUF2067 domain-containing protein</fullName>
    </recommendedName>
</protein>
<organism evidence="2 3">
    <name type="scientific">Vulcanisaeta souniana JCM 11219</name>
    <dbReference type="NCBI Taxonomy" id="1293586"/>
    <lineage>
        <taxon>Archaea</taxon>
        <taxon>Thermoproteota</taxon>
        <taxon>Thermoprotei</taxon>
        <taxon>Thermoproteales</taxon>
        <taxon>Thermoproteaceae</taxon>
        <taxon>Vulcanisaeta</taxon>
    </lineage>
</organism>
<dbReference type="OrthoDB" id="27587at2157"/>
<sequence>MRREIVFTFNNMNEALTFMEMVTSKIKSKEILIRYDTGNGIRVWVSIQGEPHEVSLYSMEIRKIYNDIKLMRGKSGVYTYDISIILNKARLSAAIPIDLVIDILHMKGINAEMEGSKIRIVGSTTLEELVGIAEELSRVYGEMIDMEISAQAKRVIAIYSLLTGKGIKDSIKDLLEQGLLSRYGDTELLVLSMDYKHALLRLQELIE</sequence>
<accession>A0A830DZG0</accession>
<keyword evidence="4" id="KW-1185">Reference proteome</keyword>
<reference evidence="1" key="4">
    <citation type="journal article" date="2023" name="Microbiol. Resour. Announc.">
        <title>Complete Genome Sequence of Vulcanisaeta souniana Strain IC-059, a Hyperthermophilic Archaeon Isolated from Hot Spring Water in Japan.</title>
        <authorList>
            <person name="Kato S."/>
            <person name="Itoh T."/>
            <person name="Wu L."/>
            <person name="Ma J."/>
            <person name="Ohkuma M."/>
        </authorList>
    </citation>
    <scope>NUCLEOTIDE SEQUENCE</scope>
    <source>
        <strain evidence="1">JCM 11219</strain>
    </source>
</reference>
<dbReference type="Proteomes" id="UP001060771">
    <property type="component" value="Chromosome"/>
</dbReference>
<evidence type="ECO:0000313" key="4">
    <source>
        <dbReference type="Proteomes" id="UP001060771"/>
    </source>
</evidence>
<reference evidence="2" key="1">
    <citation type="journal article" date="2014" name="Int. J. Syst. Evol. Microbiol.">
        <title>Complete genome sequence of Corynebacterium casei LMG S-19264T (=DSM 44701T), isolated from a smear-ripened cheese.</title>
        <authorList>
            <consortium name="US DOE Joint Genome Institute (JGI-PGF)"/>
            <person name="Walter F."/>
            <person name="Albersmeier A."/>
            <person name="Kalinowski J."/>
            <person name="Ruckert C."/>
        </authorList>
    </citation>
    <scope>NUCLEOTIDE SEQUENCE</scope>
    <source>
        <strain evidence="2">JCM 11219</strain>
    </source>
</reference>
<dbReference type="Pfam" id="PF09840">
    <property type="entry name" value="DUF2067"/>
    <property type="match status" value="1"/>
</dbReference>
<name>A0A830DZG0_9CREN</name>
<reference evidence="4" key="3">
    <citation type="submission" date="2022-09" db="EMBL/GenBank/DDBJ databases">
        <title>Complete genome sequence of Vulcanisaeta souniana.</title>
        <authorList>
            <person name="Kato S."/>
            <person name="Itoh T."/>
            <person name="Ohkuma M."/>
        </authorList>
    </citation>
    <scope>NUCLEOTIDE SEQUENCE [LARGE SCALE GENOMIC DNA]</scope>
    <source>
        <strain evidence="4">JCM 11219</strain>
    </source>
</reference>
<reference evidence="2" key="2">
    <citation type="submission" date="2020-09" db="EMBL/GenBank/DDBJ databases">
        <authorList>
            <person name="Sun Q."/>
            <person name="Ohkuma M."/>
        </authorList>
    </citation>
    <scope>NUCLEOTIDE SEQUENCE</scope>
    <source>
        <strain evidence="2">JCM 11219</strain>
    </source>
</reference>
<dbReference type="RefSeq" id="WP_188602579.1">
    <property type="nucleotide sequence ID" value="NZ_AP026830.1"/>
</dbReference>
<evidence type="ECO:0000313" key="1">
    <source>
        <dbReference type="EMBL" id="BDR91616.1"/>
    </source>
</evidence>
<proteinExistence type="predicted"/>
<evidence type="ECO:0000313" key="3">
    <source>
        <dbReference type="Proteomes" id="UP000657075"/>
    </source>
</evidence>
<evidence type="ECO:0000313" key="2">
    <source>
        <dbReference type="EMBL" id="GGI71888.1"/>
    </source>
</evidence>